<dbReference type="GO" id="GO:0008961">
    <property type="term" value="F:phosphatidylglycerol-prolipoprotein diacylglyceryl transferase activity"/>
    <property type="evidence" value="ECO:0007669"/>
    <property type="project" value="InterPro"/>
</dbReference>
<dbReference type="AlphaFoldDB" id="A0A6J6X2F8"/>
<proteinExistence type="predicted"/>
<feature type="transmembrane region" description="Helical" evidence="6">
    <location>
        <begin position="89"/>
        <end position="107"/>
    </location>
</feature>
<gene>
    <name evidence="7" type="ORF">UFOPK2958_01246</name>
</gene>
<evidence type="ECO:0000256" key="6">
    <source>
        <dbReference type="SAM" id="Phobius"/>
    </source>
</evidence>
<feature type="transmembrane region" description="Helical" evidence="6">
    <location>
        <begin position="16"/>
        <end position="34"/>
    </location>
</feature>
<sequence>MISAIPTAIAVGPFTFYLYGLGLATATWITYRAIQRRLSSRALPTEQWAYFAAATIGSGLLGARAAHVATNWSYYREHVSSVASLWEGGLASFGGLALATPVALVLARRWWPQRTLLEFADIVIPAIVAGWAVGRALGPQFMYAGGGHETHQWFGMTYAGQVGRRVPVPLIQAAGDGLLWLLLLRVERRKTTPGTVTGIAMVIWGAVRFLDEYYLLGEQGHSGSLAVQGASLALAIGGLLLLGRAHRQRRNLPQ</sequence>
<organism evidence="7">
    <name type="scientific">freshwater metagenome</name>
    <dbReference type="NCBI Taxonomy" id="449393"/>
    <lineage>
        <taxon>unclassified sequences</taxon>
        <taxon>metagenomes</taxon>
        <taxon>ecological metagenomes</taxon>
    </lineage>
</organism>
<evidence type="ECO:0000256" key="5">
    <source>
        <dbReference type="ARBA" id="ARBA00023136"/>
    </source>
</evidence>
<evidence type="ECO:0000256" key="4">
    <source>
        <dbReference type="ARBA" id="ARBA00022989"/>
    </source>
</evidence>
<evidence type="ECO:0000256" key="1">
    <source>
        <dbReference type="ARBA" id="ARBA00022475"/>
    </source>
</evidence>
<feature type="transmembrane region" description="Helical" evidence="6">
    <location>
        <begin position="48"/>
        <end position="69"/>
    </location>
</feature>
<keyword evidence="3 6" id="KW-0812">Transmembrane</keyword>
<dbReference type="EMBL" id="CAFAAB010000168">
    <property type="protein sequence ID" value="CAB4791561.1"/>
    <property type="molecule type" value="Genomic_DNA"/>
</dbReference>
<feature type="transmembrane region" description="Helical" evidence="6">
    <location>
        <begin position="222"/>
        <end position="242"/>
    </location>
</feature>
<evidence type="ECO:0000256" key="2">
    <source>
        <dbReference type="ARBA" id="ARBA00022679"/>
    </source>
</evidence>
<evidence type="ECO:0000256" key="3">
    <source>
        <dbReference type="ARBA" id="ARBA00022692"/>
    </source>
</evidence>
<keyword evidence="5 6" id="KW-0472">Membrane</keyword>
<evidence type="ECO:0000313" key="7">
    <source>
        <dbReference type="EMBL" id="CAB4791561.1"/>
    </source>
</evidence>
<keyword evidence="4 6" id="KW-1133">Transmembrane helix</keyword>
<feature type="transmembrane region" description="Helical" evidence="6">
    <location>
        <begin position="191"/>
        <end position="210"/>
    </location>
</feature>
<dbReference type="GO" id="GO:0005886">
    <property type="term" value="C:plasma membrane"/>
    <property type="evidence" value="ECO:0007669"/>
    <property type="project" value="InterPro"/>
</dbReference>
<feature type="transmembrane region" description="Helical" evidence="6">
    <location>
        <begin position="119"/>
        <end position="137"/>
    </location>
</feature>
<keyword evidence="1" id="KW-1003">Cell membrane</keyword>
<reference evidence="7" key="1">
    <citation type="submission" date="2020-05" db="EMBL/GenBank/DDBJ databases">
        <authorList>
            <person name="Chiriac C."/>
            <person name="Salcher M."/>
            <person name="Ghai R."/>
            <person name="Kavagutti S V."/>
        </authorList>
    </citation>
    <scope>NUCLEOTIDE SEQUENCE</scope>
</reference>
<dbReference type="InterPro" id="IPR001640">
    <property type="entry name" value="Lgt"/>
</dbReference>
<accession>A0A6J6X2F8</accession>
<dbReference type="PANTHER" id="PTHR30589:SF0">
    <property type="entry name" value="PHOSPHATIDYLGLYCEROL--PROLIPOPROTEIN DIACYLGLYCERYL TRANSFERASE"/>
    <property type="match status" value="1"/>
</dbReference>
<name>A0A6J6X2F8_9ZZZZ</name>
<feature type="transmembrane region" description="Helical" evidence="6">
    <location>
        <begin position="166"/>
        <end position="184"/>
    </location>
</feature>
<dbReference type="Pfam" id="PF01790">
    <property type="entry name" value="LGT"/>
    <property type="match status" value="1"/>
</dbReference>
<dbReference type="PANTHER" id="PTHR30589">
    <property type="entry name" value="PROLIPOPROTEIN DIACYLGLYCERYL TRANSFERASE"/>
    <property type="match status" value="1"/>
</dbReference>
<keyword evidence="2" id="KW-0808">Transferase</keyword>
<protein>
    <submittedName>
        <fullName evidence="7">Unannotated protein</fullName>
    </submittedName>
</protein>
<dbReference type="GO" id="GO:0042158">
    <property type="term" value="P:lipoprotein biosynthetic process"/>
    <property type="evidence" value="ECO:0007669"/>
    <property type="project" value="InterPro"/>
</dbReference>